<comment type="similarity">
    <text evidence="1">Belongs to the GPN-loop GTPase family.</text>
</comment>
<protein>
    <submittedName>
        <fullName evidence="5">Signal recognition particle receptor subunit beta, a GTPase</fullName>
    </submittedName>
</protein>
<accession>A0A1G9ZLL6</accession>
<dbReference type="Pfam" id="PF03029">
    <property type="entry name" value="ATP_bind_1"/>
    <property type="match status" value="1"/>
</dbReference>
<dbReference type="AlphaFoldDB" id="A0A1G9ZLL6"/>
<dbReference type="PANTHER" id="PTHR42708">
    <property type="entry name" value="ATP/GTP-BINDING PROTEIN-RELATED"/>
    <property type="match status" value="1"/>
</dbReference>
<dbReference type="RefSeq" id="WP_093783480.1">
    <property type="nucleotide sequence ID" value="NZ_FNIE01000003.1"/>
</dbReference>
<dbReference type="InterPro" id="IPR052705">
    <property type="entry name" value="Gliding_Motility_GTPase"/>
</dbReference>
<dbReference type="GO" id="GO:0016787">
    <property type="term" value="F:hydrolase activity"/>
    <property type="evidence" value="ECO:0007669"/>
    <property type="project" value="UniProtKB-KW"/>
</dbReference>
<keyword evidence="4" id="KW-0342">GTP-binding</keyword>
<dbReference type="CDD" id="cd00882">
    <property type="entry name" value="Ras_like_GTPase"/>
    <property type="match status" value="1"/>
</dbReference>
<evidence type="ECO:0000256" key="2">
    <source>
        <dbReference type="ARBA" id="ARBA00022741"/>
    </source>
</evidence>
<keyword evidence="5" id="KW-0675">Receptor</keyword>
<keyword evidence="3" id="KW-0378">Hydrolase</keyword>
<dbReference type="InterPro" id="IPR027417">
    <property type="entry name" value="P-loop_NTPase"/>
</dbReference>
<sequence>MGSAPSPETPRIAYNPPTVTRSAKLLITGPFGVGKTTLVGSVAPLVLRMDETMTEASVGVDDLRGTPHKTTTTVAMDFGRLHLNESLVLYLFGTPGQVRFRPLWEGLADGALGALVLVDTRDLDRCHDVLDLLEEHGTPYAVAVNRFEGAKDYPEEEIRQALDLADSTPLTSCDARDRQSCLRALITLVEYLSARQLEPHP</sequence>
<dbReference type="Proteomes" id="UP000199341">
    <property type="component" value="Unassembled WGS sequence"/>
</dbReference>
<dbReference type="STRING" id="310781.SAMN05216259_103216"/>
<gene>
    <name evidence="5" type="ORF">SAMN05216259_103216</name>
</gene>
<dbReference type="EMBL" id="FNIE01000003">
    <property type="protein sequence ID" value="SDN22239.1"/>
    <property type="molecule type" value="Genomic_DNA"/>
</dbReference>
<proteinExistence type="inferred from homology"/>
<name>A0A1G9ZLL6_9ACTN</name>
<evidence type="ECO:0000313" key="6">
    <source>
        <dbReference type="Proteomes" id="UP000199341"/>
    </source>
</evidence>
<dbReference type="PANTHER" id="PTHR42708:SF1">
    <property type="entry name" value="GLIDING MOTILITY PROTEIN MGLA"/>
    <property type="match status" value="1"/>
</dbReference>
<evidence type="ECO:0000256" key="3">
    <source>
        <dbReference type="ARBA" id="ARBA00022801"/>
    </source>
</evidence>
<evidence type="ECO:0000313" key="5">
    <source>
        <dbReference type="EMBL" id="SDN22239.1"/>
    </source>
</evidence>
<dbReference type="SUPFAM" id="SSF52540">
    <property type="entry name" value="P-loop containing nucleoside triphosphate hydrolases"/>
    <property type="match status" value="1"/>
</dbReference>
<dbReference type="GO" id="GO:0005525">
    <property type="term" value="F:GTP binding"/>
    <property type="evidence" value="ECO:0007669"/>
    <property type="project" value="UniProtKB-KW"/>
</dbReference>
<evidence type="ECO:0000256" key="1">
    <source>
        <dbReference type="ARBA" id="ARBA00005290"/>
    </source>
</evidence>
<reference evidence="5 6" key="1">
    <citation type="submission" date="2016-10" db="EMBL/GenBank/DDBJ databases">
        <authorList>
            <person name="de Groot N.N."/>
        </authorList>
    </citation>
    <scope>NUCLEOTIDE SEQUENCE [LARGE SCALE GENOMIC DNA]</scope>
    <source>
        <strain evidence="5 6">CGMCC 4.2022</strain>
    </source>
</reference>
<dbReference type="InterPro" id="IPR004130">
    <property type="entry name" value="Gpn"/>
</dbReference>
<dbReference type="Gene3D" id="3.40.50.300">
    <property type="entry name" value="P-loop containing nucleotide triphosphate hydrolases"/>
    <property type="match status" value="1"/>
</dbReference>
<keyword evidence="6" id="KW-1185">Reference proteome</keyword>
<keyword evidence="2" id="KW-0547">Nucleotide-binding</keyword>
<organism evidence="5 6">
    <name type="scientific">Actinacidiphila guanduensis</name>
    <dbReference type="NCBI Taxonomy" id="310781"/>
    <lineage>
        <taxon>Bacteria</taxon>
        <taxon>Bacillati</taxon>
        <taxon>Actinomycetota</taxon>
        <taxon>Actinomycetes</taxon>
        <taxon>Kitasatosporales</taxon>
        <taxon>Streptomycetaceae</taxon>
        <taxon>Actinacidiphila</taxon>
    </lineage>
</organism>
<evidence type="ECO:0000256" key="4">
    <source>
        <dbReference type="ARBA" id="ARBA00023134"/>
    </source>
</evidence>
<dbReference type="OrthoDB" id="4319884at2"/>